<dbReference type="InterPro" id="IPR003593">
    <property type="entry name" value="AAA+_ATPase"/>
</dbReference>
<dbReference type="InterPro" id="IPR027417">
    <property type="entry name" value="P-loop_NTPase"/>
</dbReference>
<dbReference type="NCBIfam" id="NF010167">
    <property type="entry name" value="PRK13648.1"/>
    <property type="match status" value="1"/>
</dbReference>
<keyword evidence="5" id="KW-0547">Nucleotide-binding</keyword>
<dbReference type="PANTHER" id="PTHR43553">
    <property type="entry name" value="HEAVY METAL TRANSPORTER"/>
    <property type="match status" value="1"/>
</dbReference>
<keyword evidence="4" id="KW-1003">Cell membrane</keyword>
<sequence>MSLISVSHLIYKYNHQDTQNALDNITFNVDEGEWLSIIGPNGSGKSTLVKAIDGLIHINNENSVLINGQSYNKNANQIRSQIGMVFQNPDNQFIASTVEDDVAFGLENRNIDFNKMKTIVEQSLKLVGMYEYRDSKPENLSGGQKQRVALAGIISLKPRIILLDEATSMLDPNGKISMLNLIRKIKQKFHLTIISVTHDVNEVEYSNQTLILKHGKIINKAPSKRILLDANLLWKNGLDIPFYRKLIYQLKQKKIHVPSSIVSEKELLKWVIQSSLMT</sequence>
<evidence type="ECO:0000256" key="3">
    <source>
        <dbReference type="ARBA" id="ARBA00022448"/>
    </source>
</evidence>
<organism evidence="10 11">
    <name type="scientific">Philodulcilactobacillus myokoensis</name>
    <dbReference type="NCBI Taxonomy" id="2929573"/>
    <lineage>
        <taxon>Bacteria</taxon>
        <taxon>Bacillati</taxon>
        <taxon>Bacillota</taxon>
        <taxon>Bacilli</taxon>
        <taxon>Lactobacillales</taxon>
        <taxon>Lactobacillaceae</taxon>
        <taxon>Philodulcilactobacillus</taxon>
    </lineage>
</organism>
<evidence type="ECO:0000256" key="8">
    <source>
        <dbReference type="ARBA" id="ARBA00023136"/>
    </source>
</evidence>
<comment type="caution">
    <text evidence="10">The sequence shown here is derived from an EMBL/GenBank/DDBJ whole genome shotgun (WGS) entry which is preliminary data.</text>
</comment>
<dbReference type="SMART" id="SM00382">
    <property type="entry name" value="AAA"/>
    <property type="match status" value="1"/>
</dbReference>
<reference evidence="10" key="2">
    <citation type="journal article" date="2023" name="PLoS ONE">
        <title>Philodulcilactobacillus myokoensis gen. nov., sp. nov., a fructophilic, acidophilic, and agar-phobic lactic acid bacterium isolated from fermented vegetable extracts.</title>
        <authorList>
            <person name="Kouya T."/>
            <person name="Ishiyama Y."/>
            <person name="Ohashi S."/>
            <person name="Kumakubo R."/>
            <person name="Yamazaki T."/>
            <person name="Otaki T."/>
        </authorList>
    </citation>
    <scope>NUCLEOTIDE SEQUENCE</scope>
    <source>
        <strain evidence="10">WR16-4</strain>
    </source>
</reference>
<dbReference type="EMBL" id="BRPL01000002">
    <property type="protein sequence ID" value="GLB46632.1"/>
    <property type="molecule type" value="Genomic_DNA"/>
</dbReference>
<evidence type="ECO:0000256" key="6">
    <source>
        <dbReference type="ARBA" id="ARBA00022840"/>
    </source>
</evidence>
<dbReference type="Proteomes" id="UP001144204">
    <property type="component" value="Unassembled WGS sequence"/>
</dbReference>
<dbReference type="InterPro" id="IPR017871">
    <property type="entry name" value="ABC_transporter-like_CS"/>
</dbReference>
<dbReference type="GO" id="GO:0005524">
    <property type="term" value="F:ATP binding"/>
    <property type="evidence" value="ECO:0007669"/>
    <property type="project" value="UniProtKB-KW"/>
</dbReference>
<protein>
    <submittedName>
        <fullName evidence="10">Energy-coupling factor transporter ATP-binding protein EcfA1</fullName>
    </submittedName>
</protein>
<reference evidence="10" key="1">
    <citation type="submission" date="2022-07" db="EMBL/GenBank/DDBJ databases">
        <authorList>
            <person name="Kouya T."/>
            <person name="Ishiyama Y."/>
        </authorList>
    </citation>
    <scope>NUCLEOTIDE SEQUENCE</scope>
    <source>
        <strain evidence="10">WR16-4</strain>
    </source>
</reference>
<evidence type="ECO:0000256" key="5">
    <source>
        <dbReference type="ARBA" id="ARBA00022741"/>
    </source>
</evidence>
<dbReference type="FunFam" id="3.40.50.300:FF:000224">
    <property type="entry name" value="Energy-coupling factor transporter ATP-binding protein EcfA"/>
    <property type="match status" value="1"/>
</dbReference>
<evidence type="ECO:0000259" key="9">
    <source>
        <dbReference type="PROSITE" id="PS50893"/>
    </source>
</evidence>
<feature type="domain" description="ABC transporter" evidence="9">
    <location>
        <begin position="4"/>
        <end position="239"/>
    </location>
</feature>
<keyword evidence="11" id="KW-1185">Reference proteome</keyword>
<comment type="subcellular location">
    <subcellularLocation>
        <location evidence="1">Cell membrane</location>
        <topology evidence="1">Peripheral membrane protein</topology>
    </subcellularLocation>
</comment>
<evidence type="ECO:0000313" key="10">
    <source>
        <dbReference type="EMBL" id="GLB46632.1"/>
    </source>
</evidence>
<dbReference type="CDD" id="cd03225">
    <property type="entry name" value="ABC_cobalt_CbiO_domain1"/>
    <property type="match status" value="1"/>
</dbReference>
<comment type="similarity">
    <text evidence="2">Belongs to the ABC transporter superfamily.</text>
</comment>
<keyword evidence="7" id="KW-1278">Translocase</keyword>
<dbReference type="GO" id="GO:0042626">
    <property type="term" value="F:ATPase-coupled transmembrane transporter activity"/>
    <property type="evidence" value="ECO:0007669"/>
    <property type="project" value="TreeGrafter"/>
</dbReference>
<dbReference type="PROSITE" id="PS00211">
    <property type="entry name" value="ABC_TRANSPORTER_1"/>
    <property type="match status" value="1"/>
</dbReference>
<keyword evidence="8" id="KW-0472">Membrane</keyword>
<name>A0A9W6B0M7_9LACO</name>
<dbReference type="NCBIfam" id="TIGR04520">
    <property type="entry name" value="ECF_ATPase_1"/>
    <property type="match status" value="1"/>
</dbReference>
<evidence type="ECO:0000256" key="2">
    <source>
        <dbReference type="ARBA" id="ARBA00005417"/>
    </source>
</evidence>
<evidence type="ECO:0000256" key="1">
    <source>
        <dbReference type="ARBA" id="ARBA00004202"/>
    </source>
</evidence>
<proteinExistence type="inferred from homology"/>
<keyword evidence="3" id="KW-0813">Transport</keyword>
<accession>A0A9W6B0M7</accession>
<dbReference type="PANTHER" id="PTHR43553:SF24">
    <property type="entry name" value="ENERGY-COUPLING FACTOR TRANSPORTER ATP-BINDING PROTEIN ECFA1"/>
    <property type="match status" value="1"/>
</dbReference>
<dbReference type="Gene3D" id="3.40.50.300">
    <property type="entry name" value="P-loop containing nucleotide triphosphate hydrolases"/>
    <property type="match status" value="1"/>
</dbReference>
<dbReference type="GO" id="GO:0016887">
    <property type="term" value="F:ATP hydrolysis activity"/>
    <property type="evidence" value="ECO:0007669"/>
    <property type="project" value="InterPro"/>
</dbReference>
<dbReference type="SUPFAM" id="SSF52540">
    <property type="entry name" value="P-loop containing nucleoside triphosphate hydrolases"/>
    <property type="match status" value="1"/>
</dbReference>
<evidence type="ECO:0000256" key="4">
    <source>
        <dbReference type="ARBA" id="ARBA00022475"/>
    </source>
</evidence>
<gene>
    <name evidence="10" type="primary">ecfA1_1</name>
    <name evidence="10" type="ORF">WR164_06110</name>
</gene>
<dbReference type="PROSITE" id="PS50893">
    <property type="entry name" value="ABC_TRANSPORTER_2"/>
    <property type="match status" value="1"/>
</dbReference>
<evidence type="ECO:0000313" key="11">
    <source>
        <dbReference type="Proteomes" id="UP001144204"/>
    </source>
</evidence>
<dbReference type="InterPro" id="IPR030947">
    <property type="entry name" value="EcfA_1"/>
</dbReference>
<dbReference type="InterPro" id="IPR003439">
    <property type="entry name" value="ABC_transporter-like_ATP-bd"/>
</dbReference>
<dbReference type="InterPro" id="IPR050095">
    <property type="entry name" value="ECF_ABC_transporter_ATP-bd"/>
</dbReference>
<dbReference type="Pfam" id="PF00005">
    <property type="entry name" value="ABC_tran"/>
    <property type="match status" value="1"/>
</dbReference>
<dbReference type="RefSeq" id="WP_286136097.1">
    <property type="nucleotide sequence ID" value="NZ_BRPL01000002.1"/>
</dbReference>
<dbReference type="InterPro" id="IPR015856">
    <property type="entry name" value="ABC_transpr_CbiO/EcfA_su"/>
</dbReference>
<dbReference type="AlphaFoldDB" id="A0A9W6B0M7"/>
<dbReference type="GO" id="GO:0043190">
    <property type="term" value="C:ATP-binding cassette (ABC) transporter complex"/>
    <property type="evidence" value="ECO:0007669"/>
    <property type="project" value="TreeGrafter"/>
</dbReference>
<evidence type="ECO:0000256" key="7">
    <source>
        <dbReference type="ARBA" id="ARBA00022967"/>
    </source>
</evidence>
<keyword evidence="6 10" id="KW-0067">ATP-binding</keyword>